<name>A0A915HJC1_ROMCU</name>
<dbReference type="AlphaFoldDB" id="A0A915HJC1"/>
<keyword evidence="1" id="KW-1185">Reference proteome</keyword>
<dbReference type="Proteomes" id="UP000887565">
    <property type="component" value="Unplaced"/>
</dbReference>
<organism evidence="1 2">
    <name type="scientific">Romanomermis culicivorax</name>
    <name type="common">Nematode worm</name>
    <dbReference type="NCBI Taxonomy" id="13658"/>
    <lineage>
        <taxon>Eukaryota</taxon>
        <taxon>Metazoa</taxon>
        <taxon>Ecdysozoa</taxon>
        <taxon>Nematoda</taxon>
        <taxon>Enoplea</taxon>
        <taxon>Dorylaimia</taxon>
        <taxon>Mermithida</taxon>
        <taxon>Mermithoidea</taxon>
        <taxon>Mermithidae</taxon>
        <taxon>Romanomermis</taxon>
    </lineage>
</organism>
<protein>
    <submittedName>
        <fullName evidence="2">Uncharacterized protein</fullName>
    </submittedName>
</protein>
<accession>A0A915HJC1</accession>
<sequence length="144" mass="16385">MNGRPFLAGKFGQSFRKRLMGEHLGILDINSERIAVALEGLDLDDPISEKFWTNFKATAVKNTQIHDEVFKCYPSDNVKNWEDLKRYKLEAQQSVPAVTDRRRAEKLLAGLQGFLVEFPTKFMDGVNLAPDKGLIPDAWQYPVT</sequence>
<evidence type="ECO:0000313" key="1">
    <source>
        <dbReference type="Proteomes" id="UP000887565"/>
    </source>
</evidence>
<dbReference type="WBParaSite" id="nRc.2.0.1.t01421-RA">
    <property type="protein sequence ID" value="nRc.2.0.1.t01421-RA"/>
    <property type="gene ID" value="nRc.2.0.1.g01421"/>
</dbReference>
<proteinExistence type="predicted"/>
<reference evidence="2" key="1">
    <citation type="submission" date="2022-11" db="UniProtKB">
        <authorList>
            <consortium name="WormBaseParasite"/>
        </authorList>
    </citation>
    <scope>IDENTIFICATION</scope>
</reference>
<evidence type="ECO:0000313" key="2">
    <source>
        <dbReference type="WBParaSite" id="nRc.2.0.1.t01421-RA"/>
    </source>
</evidence>